<keyword evidence="3" id="KW-0808">Transferase</keyword>
<dbReference type="Proteomes" id="UP000184292">
    <property type="component" value="Unassembled WGS sequence"/>
</dbReference>
<dbReference type="SMART" id="SM00450">
    <property type="entry name" value="RHOD"/>
    <property type="match status" value="1"/>
</dbReference>
<evidence type="ECO:0000259" key="2">
    <source>
        <dbReference type="PROSITE" id="PS50206"/>
    </source>
</evidence>
<dbReference type="PANTHER" id="PTHR43031:SF1">
    <property type="entry name" value="PYRIDINE NUCLEOTIDE-DISULPHIDE OXIDOREDUCTASE"/>
    <property type="match status" value="1"/>
</dbReference>
<name>A0A1M6HR53_9RHOB</name>
<feature type="domain" description="Rhodanese" evidence="2">
    <location>
        <begin position="16"/>
        <end position="104"/>
    </location>
</feature>
<dbReference type="CDD" id="cd00158">
    <property type="entry name" value="RHOD"/>
    <property type="match status" value="1"/>
</dbReference>
<evidence type="ECO:0000313" key="4">
    <source>
        <dbReference type="Proteomes" id="UP000184292"/>
    </source>
</evidence>
<dbReference type="SUPFAM" id="SSF52821">
    <property type="entry name" value="Rhodanese/Cell cycle control phosphatase"/>
    <property type="match status" value="1"/>
</dbReference>
<dbReference type="OrthoDB" id="9807812at2"/>
<gene>
    <name evidence="3" type="ORF">SAMN05444417_3309</name>
</gene>
<reference evidence="3 4" key="1">
    <citation type="submission" date="2016-11" db="EMBL/GenBank/DDBJ databases">
        <authorList>
            <person name="Jaros S."/>
            <person name="Januszkiewicz K."/>
            <person name="Wedrychowicz H."/>
        </authorList>
    </citation>
    <scope>NUCLEOTIDE SEQUENCE [LARGE SCALE GENOMIC DNA]</scope>
    <source>
        <strain evidence="3 4">DSM 100565</strain>
    </source>
</reference>
<dbReference type="InterPro" id="IPR050229">
    <property type="entry name" value="GlpE_sulfurtransferase"/>
</dbReference>
<protein>
    <submittedName>
        <fullName evidence="3">Rhodanese-related sulfurtransferase</fullName>
    </submittedName>
</protein>
<dbReference type="STRING" id="1447782.SAMN05444417_3309"/>
<dbReference type="Pfam" id="PF00581">
    <property type="entry name" value="Rhodanese"/>
    <property type="match status" value="1"/>
</dbReference>
<evidence type="ECO:0000256" key="1">
    <source>
        <dbReference type="SAM" id="MobiDB-lite"/>
    </source>
</evidence>
<evidence type="ECO:0000313" key="3">
    <source>
        <dbReference type="EMBL" id="SHJ24700.1"/>
    </source>
</evidence>
<dbReference type="InterPro" id="IPR036873">
    <property type="entry name" value="Rhodanese-like_dom_sf"/>
</dbReference>
<proteinExistence type="predicted"/>
<dbReference type="PROSITE" id="PS50206">
    <property type="entry name" value="RHODANESE_3"/>
    <property type="match status" value="1"/>
</dbReference>
<accession>A0A1M6HR53</accession>
<dbReference type="AlphaFoldDB" id="A0A1M6HR53"/>
<dbReference type="GO" id="GO:0016740">
    <property type="term" value="F:transferase activity"/>
    <property type="evidence" value="ECO:0007669"/>
    <property type="project" value="UniProtKB-KW"/>
</dbReference>
<dbReference type="InterPro" id="IPR001763">
    <property type="entry name" value="Rhodanese-like_dom"/>
</dbReference>
<dbReference type="RefSeq" id="WP_073333911.1">
    <property type="nucleotide sequence ID" value="NZ_FQYO01000007.1"/>
</dbReference>
<keyword evidence="4" id="KW-1185">Reference proteome</keyword>
<sequence length="105" mass="10986">MAVPTIRPEEAAPLHGGPGTVFLDVREEDEVAAGKVAGATTIPLSLVPLLAGERLPKDATVIVYCAAGGRAQKAAEALQGMGWRDVRNMGGYKDWSEAGLPTEKD</sequence>
<dbReference type="EMBL" id="FQYO01000007">
    <property type="protein sequence ID" value="SHJ24700.1"/>
    <property type="molecule type" value="Genomic_DNA"/>
</dbReference>
<feature type="region of interest" description="Disordered" evidence="1">
    <location>
        <begin position="1"/>
        <end position="20"/>
    </location>
</feature>
<dbReference type="Gene3D" id="3.40.250.10">
    <property type="entry name" value="Rhodanese-like domain"/>
    <property type="match status" value="1"/>
</dbReference>
<dbReference type="PANTHER" id="PTHR43031">
    <property type="entry name" value="FAD-DEPENDENT OXIDOREDUCTASE"/>
    <property type="match status" value="1"/>
</dbReference>
<organism evidence="3 4">
    <name type="scientific">Wenxinia saemankumensis</name>
    <dbReference type="NCBI Taxonomy" id="1447782"/>
    <lineage>
        <taxon>Bacteria</taxon>
        <taxon>Pseudomonadati</taxon>
        <taxon>Pseudomonadota</taxon>
        <taxon>Alphaproteobacteria</taxon>
        <taxon>Rhodobacterales</taxon>
        <taxon>Roseobacteraceae</taxon>
        <taxon>Wenxinia</taxon>
    </lineage>
</organism>